<dbReference type="EMBL" id="QPMH01000007">
    <property type="protein sequence ID" value="RDD62179.1"/>
    <property type="molecule type" value="Genomic_DNA"/>
</dbReference>
<dbReference type="InterPro" id="IPR005119">
    <property type="entry name" value="LysR_subst-bd"/>
</dbReference>
<gene>
    <name evidence="6" type="ORF">DRB17_09785</name>
</gene>
<keyword evidence="3" id="KW-0238">DNA-binding</keyword>
<dbReference type="PANTHER" id="PTHR30579:SF7">
    <property type="entry name" value="HTH-TYPE TRANSCRIPTIONAL REGULATOR LRHA-RELATED"/>
    <property type="match status" value="1"/>
</dbReference>
<dbReference type="Pfam" id="PF03466">
    <property type="entry name" value="LysR_substrate"/>
    <property type="match status" value="1"/>
</dbReference>
<evidence type="ECO:0000256" key="3">
    <source>
        <dbReference type="ARBA" id="ARBA00023125"/>
    </source>
</evidence>
<dbReference type="InterPro" id="IPR036388">
    <property type="entry name" value="WH-like_DNA-bd_sf"/>
</dbReference>
<feature type="domain" description="HTH lysR-type" evidence="5">
    <location>
        <begin position="5"/>
        <end position="62"/>
    </location>
</feature>
<dbReference type="RefSeq" id="WP_114582076.1">
    <property type="nucleotide sequence ID" value="NZ_QPMH01000007.1"/>
</dbReference>
<dbReference type="PRINTS" id="PR00039">
    <property type="entry name" value="HTHLYSR"/>
</dbReference>
<dbReference type="Gene3D" id="1.10.10.10">
    <property type="entry name" value="Winged helix-like DNA-binding domain superfamily/Winged helix DNA-binding domain"/>
    <property type="match status" value="1"/>
</dbReference>
<dbReference type="SUPFAM" id="SSF46785">
    <property type="entry name" value="Winged helix' DNA-binding domain"/>
    <property type="match status" value="1"/>
</dbReference>
<evidence type="ECO:0000256" key="2">
    <source>
        <dbReference type="ARBA" id="ARBA00023015"/>
    </source>
</evidence>
<keyword evidence="7" id="KW-1185">Reference proteome</keyword>
<dbReference type="PANTHER" id="PTHR30579">
    <property type="entry name" value="TRANSCRIPTIONAL REGULATOR"/>
    <property type="match status" value="1"/>
</dbReference>
<dbReference type="Proteomes" id="UP000253941">
    <property type="component" value="Unassembled WGS sequence"/>
</dbReference>
<sequence length="299" mass="32726">MTANLNIELLRAFVAVAECRHFTLAAERLMRTQSAVSMQVKRLESLVGTRLFERNKRVVRLTADGEAFRRYAQRLLRLNDEALAAFGRPSLQGRVRLGATDTTMCLLPPILSRFAEAYPLVELEIRCDRSWEALTALEHGELDLALVTQSCGHRGGEVLCREPLVWAAARDSAVDELDPLPLALFGPGCIYRDAALKALTAAGRGWRHAYNSSSRDGLDVAVSAGLAVTATPLSALPSGWRTLGPERGFPPLPEMDVLLYRAADEASGPVATFVRVIVETLRERPAQRPYSATFALAGE</sequence>
<evidence type="ECO:0000313" key="6">
    <source>
        <dbReference type="EMBL" id="RDD62179.1"/>
    </source>
</evidence>
<protein>
    <submittedName>
        <fullName evidence="6">LysR family transcriptional regulator</fullName>
    </submittedName>
</protein>
<dbReference type="GO" id="GO:0003700">
    <property type="term" value="F:DNA-binding transcription factor activity"/>
    <property type="evidence" value="ECO:0007669"/>
    <property type="project" value="InterPro"/>
</dbReference>
<comment type="similarity">
    <text evidence="1">Belongs to the LysR transcriptional regulatory family.</text>
</comment>
<dbReference type="Pfam" id="PF00126">
    <property type="entry name" value="HTH_1"/>
    <property type="match status" value="1"/>
</dbReference>
<evidence type="ECO:0000256" key="1">
    <source>
        <dbReference type="ARBA" id="ARBA00009437"/>
    </source>
</evidence>
<evidence type="ECO:0000313" key="7">
    <source>
        <dbReference type="Proteomes" id="UP000253941"/>
    </source>
</evidence>
<dbReference type="Gene3D" id="3.40.190.10">
    <property type="entry name" value="Periplasmic binding protein-like II"/>
    <property type="match status" value="2"/>
</dbReference>
<comment type="caution">
    <text evidence="6">The sequence shown here is derived from an EMBL/GenBank/DDBJ whole genome shotgun (WGS) entry which is preliminary data.</text>
</comment>
<dbReference type="InterPro" id="IPR036390">
    <property type="entry name" value="WH_DNA-bd_sf"/>
</dbReference>
<organism evidence="6 7">
    <name type="scientific">Ferruginivarius sediminum</name>
    <dbReference type="NCBI Taxonomy" id="2661937"/>
    <lineage>
        <taxon>Bacteria</taxon>
        <taxon>Pseudomonadati</taxon>
        <taxon>Pseudomonadota</taxon>
        <taxon>Alphaproteobacteria</taxon>
        <taxon>Rhodospirillales</taxon>
        <taxon>Rhodospirillaceae</taxon>
        <taxon>Ferruginivarius</taxon>
    </lineage>
</organism>
<dbReference type="SUPFAM" id="SSF53850">
    <property type="entry name" value="Periplasmic binding protein-like II"/>
    <property type="match status" value="1"/>
</dbReference>
<dbReference type="FunFam" id="1.10.10.10:FF:000001">
    <property type="entry name" value="LysR family transcriptional regulator"/>
    <property type="match status" value="1"/>
</dbReference>
<reference evidence="6 7" key="1">
    <citation type="submission" date="2018-07" db="EMBL/GenBank/DDBJ databases">
        <title>Venubactetium sediminum gen. nov., sp. nov., isolated from a marine solar saltern.</title>
        <authorList>
            <person name="Wang S."/>
        </authorList>
    </citation>
    <scope>NUCLEOTIDE SEQUENCE [LARGE SCALE GENOMIC DNA]</scope>
    <source>
        <strain evidence="6 7">WD2A32</strain>
    </source>
</reference>
<dbReference type="InterPro" id="IPR050176">
    <property type="entry name" value="LTTR"/>
</dbReference>
<evidence type="ECO:0000256" key="4">
    <source>
        <dbReference type="ARBA" id="ARBA00023163"/>
    </source>
</evidence>
<keyword evidence="4" id="KW-0804">Transcription</keyword>
<evidence type="ECO:0000259" key="5">
    <source>
        <dbReference type="PROSITE" id="PS50931"/>
    </source>
</evidence>
<dbReference type="PROSITE" id="PS50931">
    <property type="entry name" value="HTH_LYSR"/>
    <property type="match status" value="1"/>
</dbReference>
<keyword evidence="2" id="KW-0805">Transcription regulation</keyword>
<dbReference type="InterPro" id="IPR000847">
    <property type="entry name" value="LysR_HTH_N"/>
</dbReference>
<dbReference type="AlphaFoldDB" id="A0A369TA24"/>
<dbReference type="GO" id="GO:0003677">
    <property type="term" value="F:DNA binding"/>
    <property type="evidence" value="ECO:0007669"/>
    <property type="project" value="UniProtKB-KW"/>
</dbReference>
<proteinExistence type="inferred from homology"/>
<accession>A0A369TA24</accession>
<name>A0A369TA24_9PROT</name>